<comment type="caution">
    <text evidence="1">The sequence shown here is derived from an EMBL/GenBank/DDBJ whole genome shotgun (WGS) entry which is preliminary data.</text>
</comment>
<protein>
    <submittedName>
        <fullName evidence="1">Uncharacterized protein</fullName>
    </submittedName>
</protein>
<keyword evidence="2" id="KW-1185">Reference proteome</keyword>
<sequence>MPDRIRVTNHQRKIAAESAMFCKNQKARFKRIFFGQFLDSVQMTWSKISLPSPSTMSCISAHQCYAYQIVCLQFDDVSWSSKSLHFPLVDTATLVQTT</sequence>
<reference evidence="1" key="1">
    <citation type="submission" date="2020-07" db="EMBL/GenBank/DDBJ databases">
        <title>Multicomponent nature underlies the extraordinary mechanical properties of spider dragline silk.</title>
        <authorList>
            <person name="Kono N."/>
            <person name="Nakamura H."/>
            <person name="Mori M."/>
            <person name="Yoshida Y."/>
            <person name="Ohtoshi R."/>
            <person name="Malay A.D."/>
            <person name="Moran D.A.P."/>
            <person name="Tomita M."/>
            <person name="Numata K."/>
            <person name="Arakawa K."/>
        </authorList>
    </citation>
    <scope>NUCLEOTIDE SEQUENCE</scope>
</reference>
<organism evidence="1 2">
    <name type="scientific">Trichonephila clavata</name>
    <name type="common">Joro spider</name>
    <name type="synonym">Nephila clavata</name>
    <dbReference type="NCBI Taxonomy" id="2740835"/>
    <lineage>
        <taxon>Eukaryota</taxon>
        <taxon>Metazoa</taxon>
        <taxon>Ecdysozoa</taxon>
        <taxon>Arthropoda</taxon>
        <taxon>Chelicerata</taxon>
        <taxon>Arachnida</taxon>
        <taxon>Araneae</taxon>
        <taxon>Araneomorphae</taxon>
        <taxon>Entelegynae</taxon>
        <taxon>Araneoidea</taxon>
        <taxon>Nephilidae</taxon>
        <taxon>Trichonephila</taxon>
    </lineage>
</organism>
<dbReference type="Proteomes" id="UP000887116">
    <property type="component" value="Unassembled WGS sequence"/>
</dbReference>
<accession>A0A8X6LNS2</accession>
<gene>
    <name evidence="1" type="ORF">TNCT_455651</name>
</gene>
<dbReference type="AlphaFoldDB" id="A0A8X6LNS2"/>
<evidence type="ECO:0000313" key="1">
    <source>
        <dbReference type="EMBL" id="GFR16540.1"/>
    </source>
</evidence>
<evidence type="ECO:0000313" key="2">
    <source>
        <dbReference type="Proteomes" id="UP000887116"/>
    </source>
</evidence>
<dbReference type="EMBL" id="BMAO01017554">
    <property type="protein sequence ID" value="GFR16540.1"/>
    <property type="molecule type" value="Genomic_DNA"/>
</dbReference>
<name>A0A8X6LNS2_TRICU</name>
<proteinExistence type="predicted"/>